<dbReference type="EMBL" id="OV651818">
    <property type="protein sequence ID" value="CAH1112325.1"/>
    <property type="molecule type" value="Genomic_DNA"/>
</dbReference>
<keyword evidence="15 16" id="KW-0464">Manganese</keyword>
<gene>
    <name evidence="18" type="ORF">PSYICH_LOCUS11884</name>
</gene>
<evidence type="ECO:0000256" key="2">
    <source>
        <dbReference type="ARBA" id="ARBA00004323"/>
    </source>
</evidence>
<comment type="pathway">
    <text evidence="3 16">Protein modification; protein glycosylation.</text>
</comment>
<keyword evidence="6 16" id="KW-0808">Transferase</keyword>
<dbReference type="InterPro" id="IPR035992">
    <property type="entry name" value="Ricin_B-like_lectins"/>
</dbReference>
<keyword evidence="19" id="KW-1185">Reference proteome</keyword>
<dbReference type="Pfam" id="PF00535">
    <property type="entry name" value="Glycos_transf_2"/>
    <property type="match status" value="1"/>
</dbReference>
<dbReference type="Gene3D" id="2.80.10.50">
    <property type="match status" value="1"/>
</dbReference>
<keyword evidence="5 16" id="KW-0328">Glycosyltransferase</keyword>
<dbReference type="AlphaFoldDB" id="A0A9P0GE20"/>
<protein>
    <recommendedName>
        <fullName evidence="16">Polypeptide N-acetylgalactosaminyltransferase</fullName>
        <ecNumber evidence="16">2.4.1.-</ecNumber>
    </recommendedName>
    <alternativeName>
        <fullName evidence="16">Protein-UDP acetylgalactosaminyltransferase</fullName>
    </alternativeName>
</protein>
<evidence type="ECO:0000256" key="9">
    <source>
        <dbReference type="ARBA" id="ARBA00022734"/>
    </source>
</evidence>
<reference evidence="18" key="1">
    <citation type="submission" date="2022-01" db="EMBL/GenBank/DDBJ databases">
        <authorList>
            <person name="King R."/>
        </authorList>
    </citation>
    <scope>NUCLEOTIDE SEQUENCE</scope>
</reference>
<dbReference type="CDD" id="cd02510">
    <property type="entry name" value="pp-GalNAc-T"/>
    <property type="match status" value="1"/>
</dbReference>
<evidence type="ECO:0000256" key="16">
    <source>
        <dbReference type="RuleBase" id="RU361242"/>
    </source>
</evidence>
<sequence length="604" mass="70166">MVCGAIRRCKKIFLILVFITTIVILLFLRVSYSKKGYETNSKSSLRKKFKSDYVDKNGISVIVGHYVGNLGYDKSKLSNDTLNFNNFSPDPNAGKNGQPVVIPPKDFIKMQQLYQINQFNLVASDKIPLNRSLPDYRRKMCTSLFKDYVEYPKTSIIIVFHNEAWSTLLRTVWSVINRSPKELIEEIILVDDASERDFLKKPLEDYIRSLPVNVLIIRSSVRIGLIKARLKGAALAKGEVLTFLDAHCECTIGWLEPLLSVINNDKRTVICPTIDIINDDTFAYVKSFELHWGAFNWNLQFRWYTLGESEIKLRKRNITQPFHSPVMAGGLFAIDKRFFFEMGSYDEDMLIWGGENLEMSFRIWQCGGKIKISPCSRVGHIFRKSSPYGFPGGLDRTLFSNLARVALVWLDDWAAFFFKFNEQPRLVKSRQNVTRRLELKKKLRCKNFAWYLENVWPQHFFPTEDRFFGRIRNLGKNMCLLKPDRKNLSNQPVGTARINVCLGDAVEIQMFVMTNDGFIMTDDSLCLDAQNRNTTYHSGVRILPCYKFPRQKWEYDQKKQEIRHVSNNKCLDVKRKTNTATELVLAECNGSRYQKWKLESVPWR</sequence>
<accession>A0A9P0GE20</accession>
<keyword evidence="12 16" id="KW-0333">Golgi apparatus</keyword>
<evidence type="ECO:0000313" key="19">
    <source>
        <dbReference type="Proteomes" id="UP001153636"/>
    </source>
</evidence>
<evidence type="ECO:0000256" key="10">
    <source>
        <dbReference type="ARBA" id="ARBA00022968"/>
    </source>
</evidence>
<evidence type="ECO:0000313" key="18">
    <source>
        <dbReference type="EMBL" id="CAH1112325.1"/>
    </source>
</evidence>
<dbReference type="GO" id="GO:0006493">
    <property type="term" value="P:protein O-linked glycosylation"/>
    <property type="evidence" value="ECO:0007669"/>
    <property type="project" value="TreeGrafter"/>
</dbReference>
<keyword evidence="7 16" id="KW-0812">Transmembrane</keyword>
<evidence type="ECO:0000256" key="1">
    <source>
        <dbReference type="ARBA" id="ARBA00001936"/>
    </source>
</evidence>
<keyword evidence="8" id="KW-0479">Metal-binding</keyword>
<evidence type="ECO:0000256" key="6">
    <source>
        <dbReference type="ARBA" id="ARBA00022679"/>
    </source>
</evidence>
<dbReference type="SUPFAM" id="SSF53448">
    <property type="entry name" value="Nucleotide-diphospho-sugar transferases"/>
    <property type="match status" value="1"/>
</dbReference>
<keyword evidence="13 16" id="KW-0472">Membrane</keyword>
<dbReference type="EC" id="2.4.1.-" evidence="16"/>
<keyword evidence="11 16" id="KW-1133">Transmembrane helix</keyword>
<dbReference type="Pfam" id="PF00652">
    <property type="entry name" value="Ricin_B_lectin"/>
    <property type="match status" value="1"/>
</dbReference>
<evidence type="ECO:0000256" key="5">
    <source>
        <dbReference type="ARBA" id="ARBA00022676"/>
    </source>
</evidence>
<proteinExistence type="inferred from homology"/>
<comment type="cofactor">
    <cofactor evidence="1 16">
        <name>Mn(2+)</name>
        <dbReference type="ChEBI" id="CHEBI:29035"/>
    </cofactor>
</comment>
<dbReference type="PROSITE" id="PS50231">
    <property type="entry name" value="RICIN_B_LECTIN"/>
    <property type="match status" value="1"/>
</dbReference>
<evidence type="ECO:0000256" key="8">
    <source>
        <dbReference type="ARBA" id="ARBA00022723"/>
    </source>
</evidence>
<dbReference type="SUPFAM" id="SSF50370">
    <property type="entry name" value="Ricin B-like lectins"/>
    <property type="match status" value="1"/>
</dbReference>
<evidence type="ECO:0000256" key="3">
    <source>
        <dbReference type="ARBA" id="ARBA00004922"/>
    </source>
</evidence>
<dbReference type="GO" id="GO:0030246">
    <property type="term" value="F:carbohydrate binding"/>
    <property type="evidence" value="ECO:0007669"/>
    <property type="project" value="UniProtKB-KW"/>
</dbReference>
<evidence type="ECO:0000256" key="4">
    <source>
        <dbReference type="ARBA" id="ARBA00005680"/>
    </source>
</evidence>
<evidence type="ECO:0000256" key="11">
    <source>
        <dbReference type="ARBA" id="ARBA00022989"/>
    </source>
</evidence>
<evidence type="ECO:0000256" key="14">
    <source>
        <dbReference type="ARBA" id="ARBA00023157"/>
    </source>
</evidence>
<name>A0A9P0GE20_9CUCU</name>
<evidence type="ECO:0000259" key="17">
    <source>
        <dbReference type="SMART" id="SM00458"/>
    </source>
</evidence>
<dbReference type="OrthoDB" id="330637at2759"/>
<dbReference type="Gene3D" id="3.90.550.10">
    <property type="entry name" value="Spore Coat Polysaccharide Biosynthesis Protein SpsA, Chain A"/>
    <property type="match status" value="1"/>
</dbReference>
<feature type="transmembrane region" description="Helical" evidence="16">
    <location>
        <begin position="12"/>
        <end position="32"/>
    </location>
</feature>
<dbReference type="GO" id="GO:0046872">
    <property type="term" value="F:metal ion binding"/>
    <property type="evidence" value="ECO:0007669"/>
    <property type="project" value="UniProtKB-KW"/>
</dbReference>
<evidence type="ECO:0000256" key="7">
    <source>
        <dbReference type="ARBA" id="ARBA00022692"/>
    </source>
</evidence>
<dbReference type="GO" id="GO:0000139">
    <property type="term" value="C:Golgi membrane"/>
    <property type="evidence" value="ECO:0007669"/>
    <property type="project" value="UniProtKB-SubCell"/>
</dbReference>
<keyword evidence="14 16" id="KW-1015">Disulfide bond</keyword>
<dbReference type="InterPro" id="IPR001173">
    <property type="entry name" value="Glyco_trans_2-like"/>
</dbReference>
<dbReference type="InterPro" id="IPR045885">
    <property type="entry name" value="GalNAc-T"/>
</dbReference>
<organism evidence="18 19">
    <name type="scientific">Psylliodes chrysocephalus</name>
    <dbReference type="NCBI Taxonomy" id="3402493"/>
    <lineage>
        <taxon>Eukaryota</taxon>
        <taxon>Metazoa</taxon>
        <taxon>Ecdysozoa</taxon>
        <taxon>Arthropoda</taxon>
        <taxon>Hexapoda</taxon>
        <taxon>Insecta</taxon>
        <taxon>Pterygota</taxon>
        <taxon>Neoptera</taxon>
        <taxon>Endopterygota</taxon>
        <taxon>Coleoptera</taxon>
        <taxon>Polyphaga</taxon>
        <taxon>Cucujiformia</taxon>
        <taxon>Chrysomeloidea</taxon>
        <taxon>Chrysomelidae</taxon>
        <taxon>Galerucinae</taxon>
        <taxon>Alticini</taxon>
        <taxon>Psylliodes</taxon>
    </lineage>
</organism>
<keyword evidence="9 16" id="KW-0430">Lectin</keyword>
<evidence type="ECO:0000256" key="15">
    <source>
        <dbReference type="ARBA" id="ARBA00023211"/>
    </source>
</evidence>
<comment type="subcellular location">
    <subcellularLocation>
        <location evidence="2 16">Golgi apparatus membrane</location>
        <topology evidence="2 16">Single-pass type II membrane protein</topology>
    </subcellularLocation>
</comment>
<keyword evidence="10" id="KW-0735">Signal-anchor</keyword>
<evidence type="ECO:0000256" key="12">
    <source>
        <dbReference type="ARBA" id="ARBA00023034"/>
    </source>
</evidence>
<feature type="domain" description="Ricin B lectin" evidence="17">
    <location>
        <begin position="465"/>
        <end position="599"/>
    </location>
</feature>
<dbReference type="InterPro" id="IPR000772">
    <property type="entry name" value="Ricin_B_lectin"/>
</dbReference>
<dbReference type="PANTHER" id="PTHR11675">
    <property type="entry name" value="N-ACETYLGALACTOSAMINYLTRANSFERASE"/>
    <property type="match status" value="1"/>
</dbReference>
<dbReference type="Proteomes" id="UP001153636">
    <property type="component" value="Chromosome 6"/>
</dbReference>
<dbReference type="InterPro" id="IPR029044">
    <property type="entry name" value="Nucleotide-diphossugar_trans"/>
</dbReference>
<comment type="similarity">
    <text evidence="4 16">Belongs to the glycosyltransferase 2 family. GalNAc-T subfamily.</text>
</comment>
<dbReference type="GO" id="GO:0004653">
    <property type="term" value="F:polypeptide N-acetylgalactosaminyltransferase activity"/>
    <property type="evidence" value="ECO:0007669"/>
    <property type="project" value="UniProtKB-ARBA"/>
</dbReference>
<dbReference type="FunFam" id="3.90.550.10:FF:000021">
    <property type="entry name" value="Polypeptide N-acetylgalactosaminyltransferase"/>
    <property type="match status" value="1"/>
</dbReference>
<dbReference type="SMART" id="SM00458">
    <property type="entry name" value="RICIN"/>
    <property type="match status" value="1"/>
</dbReference>
<dbReference type="PANTHER" id="PTHR11675:SF118">
    <property type="entry name" value="POLYPEPTIDE N-ACETYLGALACTOSAMINYLTRANSFERASE 3"/>
    <property type="match status" value="1"/>
</dbReference>
<evidence type="ECO:0000256" key="13">
    <source>
        <dbReference type="ARBA" id="ARBA00023136"/>
    </source>
</evidence>